<organism evidence="1 2">
    <name type="scientific">Deinococcus arenae</name>
    <dbReference type="NCBI Taxonomy" id="1452751"/>
    <lineage>
        <taxon>Bacteria</taxon>
        <taxon>Thermotogati</taxon>
        <taxon>Deinococcota</taxon>
        <taxon>Deinococci</taxon>
        <taxon>Deinococcales</taxon>
        <taxon>Deinococcaceae</taxon>
        <taxon>Deinococcus</taxon>
    </lineage>
</organism>
<protein>
    <submittedName>
        <fullName evidence="1">Uncharacterized protein</fullName>
    </submittedName>
</protein>
<dbReference type="Gene3D" id="1.25.40.10">
    <property type="entry name" value="Tetratricopeptide repeat domain"/>
    <property type="match status" value="1"/>
</dbReference>
<proteinExistence type="predicted"/>
<sequence>MQARSLAFSQPVCLWDDGAAGAPHFIEAAGTPGRPLIWVEAEEGDGEHPQVLGNKLAEAVYRTLRVQLFGYGMPWTYGIEVLRSCMDRLGPWVFALSGAQHAPGLARALLTLHDEQNVVILHAPAALPDSVLYRRVTALSAAELAVKPAELRRWLPNGDDLLDLLADCRGELRPLLVGLARALNLPAPLEPSPEGPRFLSGEAPQVEPHLLLDALTQRERWAEALPLAVRTQPARVPALLTAAGPHFHERGLHHRLHDLLCALPADVAQHEVVLRWLYSASLRAGTARTVLPRVTAYLHLHEAPELRALHAGTTLKLAERYREAERAARGARTPLTLYYYGLATAEERPADALPILRAAVDCAETEGTPHDVVRNAQALAATYTQTGQYVNALHWTVYALRQYDNSRMGDWQRRLAVLNEWAYTSLLGGRLEHLSGTLAEAEAQLATGAPQVYSLFQTTLADHALVSGEPLRALRAVEAARQGQPRTHQGWHSVQLVRVLTELDRPERALSVAEEAFVLTQHEAPTYTRWSTLALGMARAYLTPAAAVPLLEEAMSAFEAPLKADTLVRAAAHLAFSHLHLGQEAQARAVMQRVAPLTAELGPSGRLLLGGPAARFQQVWDLLTPPQTLTLHLLGRTDAHWAGQPLKLQPRQLEMLVLLSLNPEGLSGDQFAALLYRDEHVARSSLKAGLSRLRDVIPVASQPYRLLPAVQADYLDVMALVQAGRVADALRRYEGPLLPASDAPGIAEYRELLQAALRQAVLDHRDPALLSELALKLGDDLEVWELALERMDAGDPRRAVVTSRVRQLRVAYA</sequence>
<dbReference type="InterPro" id="IPR011990">
    <property type="entry name" value="TPR-like_helical_dom_sf"/>
</dbReference>
<keyword evidence="2" id="KW-1185">Reference proteome</keyword>
<evidence type="ECO:0000313" key="2">
    <source>
        <dbReference type="Proteomes" id="UP000600547"/>
    </source>
</evidence>
<gene>
    <name evidence="1" type="ORF">GCM10008956_11570</name>
</gene>
<comment type="caution">
    <text evidence="1">The sequence shown here is derived from an EMBL/GenBank/DDBJ whole genome shotgun (WGS) entry which is preliminary data.</text>
</comment>
<dbReference type="AlphaFoldDB" id="A0A8H9GKX7"/>
<dbReference type="Proteomes" id="UP000600547">
    <property type="component" value="Unassembled WGS sequence"/>
</dbReference>
<reference evidence="2" key="1">
    <citation type="journal article" date="2019" name="Int. J. Syst. Evol. Microbiol.">
        <title>The Global Catalogue of Microorganisms (GCM) 10K type strain sequencing project: providing services to taxonomists for standard genome sequencing and annotation.</title>
        <authorList>
            <consortium name="The Broad Institute Genomics Platform"/>
            <consortium name="The Broad Institute Genome Sequencing Center for Infectious Disease"/>
            <person name="Wu L."/>
            <person name="Ma J."/>
        </authorList>
    </citation>
    <scope>NUCLEOTIDE SEQUENCE [LARGE SCALE GENOMIC DNA]</scope>
    <source>
        <strain evidence="2">JCM 31047</strain>
    </source>
</reference>
<evidence type="ECO:0000313" key="1">
    <source>
        <dbReference type="EMBL" id="GGM36785.1"/>
    </source>
</evidence>
<name>A0A8H9GKX7_9DEIO</name>
<dbReference type="SUPFAM" id="SSF48452">
    <property type="entry name" value="TPR-like"/>
    <property type="match status" value="1"/>
</dbReference>
<dbReference type="EMBL" id="BMQG01000003">
    <property type="protein sequence ID" value="GGM36785.1"/>
    <property type="molecule type" value="Genomic_DNA"/>
</dbReference>
<accession>A0A8H9GKX7</accession>